<keyword evidence="3" id="KW-1185">Reference proteome</keyword>
<evidence type="ECO:0000313" key="2">
    <source>
        <dbReference type="EMBL" id="MBE4907780.1"/>
    </source>
</evidence>
<dbReference type="SUPFAM" id="SSF55729">
    <property type="entry name" value="Acyl-CoA N-acyltransferases (Nat)"/>
    <property type="match status" value="1"/>
</dbReference>
<evidence type="ECO:0000313" key="3">
    <source>
        <dbReference type="Proteomes" id="UP001516662"/>
    </source>
</evidence>
<dbReference type="InterPro" id="IPR016181">
    <property type="entry name" value="Acyl_CoA_acyltransferase"/>
</dbReference>
<dbReference type="Pfam" id="PF00583">
    <property type="entry name" value="Acetyltransf_1"/>
    <property type="match status" value="1"/>
</dbReference>
<dbReference type="InterPro" id="IPR000182">
    <property type="entry name" value="GNAT_dom"/>
</dbReference>
<dbReference type="RefSeq" id="WP_193535251.1">
    <property type="nucleotide sequence ID" value="NZ_JADCLJ010000016.1"/>
</dbReference>
<name>A0ABR9QH29_9BACI</name>
<dbReference type="EMBL" id="JADCLJ010000016">
    <property type="protein sequence ID" value="MBE4907780.1"/>
    <property type="molecule type" value="Genomic_DNA"/>
</dbReference>
<accession>A0ABR9QH29</accession>
<feature type="domain" description="N-acetyltransferase" evidence="1">
    <location>
        <begin position="1"/>
        <end position="154"/>
    </location>
</feature>
<protein>
    <submittedName>
        <fullName evidence="2">GNAT family N-acetyltransferase</fullName>
    </submittedName>
</protein>
<dbReference type="Gene3D" id="3.40.630.30">
    <property type="match status" value="1"/>
</dbReference>
<gene>
    <name evidence="2" type="ORF">IMZ08_06890</name>
</gene>
<evidence type="ECO:0000259" key="1">
    <source>
        <dbReference type="PROSITE" id="PS51186"/>
    </source>
</evidence>
<proteinExistence type="predicted"/>
<comment type="caution">
    <text evidence="2">The sequence shown here is derived from an EMBL/GenBank/DDBJ whole genome shotgun (WGS) entry which is preliminary data.</text>
</comment>
<reference evidence="2 3" key="1">
    <citation type="submission" date="2020-10" db="EMBL/GenBank/DDBJ databases">
        <title>Bacillus sp. HD4P25, an endophyte from a halophyte.</title>
        <authorList>
            <person name="Sun J.-Q."/>
        </authorList>
    </citation>
    <scope>NUCLEOTIDE SEQUENCE [LARGE SCALE GENOMIC DNA]</scope>
    <source>
        <strain evidence="2 3">YIM 93174</strain>
    </source>
</reference>
<organism evidence="2 3">
    <name type="scientific">Litchfieldia luteola</name>
    <dbReference type="NCBI Taxonomy" id="682179"/>
    <lineage>
        <taxon>Bacteria</taxon>
        <taxon>Bacillati</taxon>
        <taxon>Bacillota</taxon>
        <taxon>Bacilli</taxon>
        <taxon>Bacillales</taxon>
        <taxon>Bacillaceae</taxon>
        <taxon>Litchfieldia</taxon>
    </lineage>
</organism>
<sequence>MNIFTVETWDDVLWQQAKRIYNEAFGNKDAKSEKIIRNMFDRGIAQLHVMFVETRVVALAITGHLKGENSLIIDYLAVGSSYKQRGYGSNLVNYIGEWAVNEKKINRIFIEVECEETVENLERILFWKKCGFMLTNYVHRYKWVPETYKGMYLLLEGDDVTIKGEDIFDEIGKFHRISFRK</sequence>
<dbReference type="PROSITE" id="PS51186">
    <property type="entry name" value="GNAT"/>
    <property type="match status" value="1"/>
</dbReference>
<dbReference type="Proteomes" id="UP001516662">
    <property type="component" value="Unassembled WGS sequence"/>
</dbReference>